<comment type="caution">
    <text evidence="1">The sequence shown here is derived from an EMBL/GenBank/DDBJ whole genome shotgun (WGS) entry which is preliminary data.</text>
</comment>
<dbReference type="AlphaFoldDB" id="A0A8S9ZCV1"/>
<organism evidence="1 2">
    <name type="scientific">Paragonimus skrjabini miyazakii</name>
    <dbReference type="NCBI Taxonomy" id="59628"/>
    <lineage>
        <taxon>Eukaryota</taxon>
        <taxon>Metazoa</taxon>
        <taxon>Spiralia</taxon>
        <taxon>Lophotrochozoa</taxon>
        <taxon>Platyhelminthes</taxon>
        <taxon>Trematoda</taxon>
        <taxon>Digenea</taxon>
        <taxon>Plagiorchiida</taxon>
        <taxon>Troglotremata</taxon>
        <taxon>Troglotrematidae</taxon>
        <taxon>Paragonimus</taxon>
    </lineage>
</organism>
<name>A0A8S9ZCV1_9TREM</name>
<sequence>MPVFVCISAPYFFRFDQVVQVPILITCCAVDSASSISTAFSITVSNKLKYPTNVKAGMQEQLSFPTGTERPFFSSDPHVTFRIRSIKKEH</sequence>
<reference evidence="1" key="1">
    <citation type="submission" date="2019-07" db="EMBL/GenBank/DDBJ databases">
        <title>Annotation for the trematode Paragonimus miyazaki's.</title>
        <authorList>
            <person name="Choi Y.-J."/>
        </authorList>
    </citation>
    <scope>NUCLEOTIDE SEQUENCE</scope>
    <source>
        <strain evidence="1">Japan</strain>
    </source>
</reference>
<accession>A0A8S9ZCV1</accession>
<gene>
    <name evidence="1" type="ORF">EG68_00162</name>
</gene>
<keyword evidence="2" id="KW-1185">Reference proteome</keyword>
<evidence type="ECO:0000313" key="1">
    <source>
        <dbReference type="EMBL" id="KAF7262547.1"/>
    </source>
</evidence>
<dbReference type="Proteomes" id="UP000822476">
    <property type="component" value="Unassembled WGS sequence"/>
</dbReference>
<protein>
    <submittedName>
        <fullName evidence="1">Uncharacterized protein</fullName>
    </submittedName>
</protein>
<proteinExistence type="predicted"/>
<dbReference type="EMBL" id="JTDE01000037">
    <property type="protein sequence ID" value="KAF7262547.1"/>
    <property type="molecule type" value="Genomic_DNA"/>
</dbReference>
<evidence type="ECO:0000313" key="2">
    <source>
        <dbReference type="Proteomes" id="UP000822476"/>
    </source>
</evidence>